<evidence type="ECO:0000313" key="3">
    <source>
        <dbReference type="EMBL" id="SMH50395.1"/>
    </source>
</evidence>
<evidence type="ECO:0000256" key="2">
    <source>
        <dbReference type="SAM" id="Phobius"/>
    </source>
</evidence>
<gene>
    <name evidence="3" type="ORF">SAMN06295885_3519</name>
</gene>
<name>A0A1X7PIA9_9MICO</name>
<dbReference type="Pfam" id="PF12389">
    <property type="entry name" value="Peptidase_M73"/>
    <property type="match status" value="1"/>
</dbReference>
<keyword evidence="2" id="KW-1133">Transmembrane helix</keyword>
<sequence length="269" mass="27596">MRPRPQNLPSRPAHARVMETRPDSGTHQKGTVAMTSAAPQPTPNRRWKKIALTGGVLLAAGALAGAGAFAVFTDSDTASTTVDAGQLDIEATGTYVVEDIAPGDTVQRPLVLELPNATNDGDLVSAVRFSQAVEDGETLGTDDPALDGPGESLVTGEDGLTYTITTCTVPWVNAPAVPGGLEGPYTCAGVATPTSTGVLADLGTAVDFEPGDFGVTPTATGTFPSDAGDVALNMLIELELPTEADNDYENAAAEITFTAAAIQRDGIQK</sequence>
<feature type="transmembrane region" description="Helical" evidence="2">
    <location>
        <begin position="50"/>
        <end position="72"/>
    </location>
</feature>
<evidence type="ECO:0000313" key="4">
    <source>
        <dbReference type="Proteomes" id="UP000193711"/>
    </source>
</evidence>
<evidence type="ECO:0000256" key="1">
    <source>
        <dbReference type="SAM" id="MobiDB-lite"/>
    </source>
</evidence>
<reference evidence="4" key="1">
    <citation type="submission" date="2017-04" db="EMBL/GenBank/DDBJ databases">
        <authorList>
            <person name="Varghese N."/>
            <person name="Submissions S."/>
        </authorList>
    </citation>
    <scope>NUCLEOTIDE SEQUENCE [LARGE SCALE GENOMIC DNA]</scope>
    <source>
        <strain evidence="4">VKM Ac-2121</strain>
    </source>
</reference>
<dbReference type="AlphaFoldDB" id="A0A1X7PIA9"/>
<feature type="region of interest" description="Disordered" evidence="1">
    <location>
        <begin position="1"/>
        <end position="43"/>
    </location>
</feature>
<keyword evidence="2" id="KW-0472">Membrane</keyword>
<proteinExistence type="predicted"/>
<feature type="compositionally biased region" description="Polar residues" evidence="1">
    <location>
        <begin position="27"/>
        <end position="39"/>
    </location>
</feature>
<dbReference type="STRING" id="1891671.SAMN06295885_3519"/>
<dbReference type="EMBL" id="FXBM01000004">
    <property type="protein sequence ID" value="SMH50395.1"/>
    <property type="molecule type" value="Genomic_DNA"/>
</dbReference>
<keyword evidence="2" id="KW-0812">Transmembrane</keyword>
<dbReference type="InterPro" id="IPR022121">
    <property type="entry name" value="Peptidase_M73_camelysin"/>
</dbReference>
<organism evidence="3 4">
    <name type="scientific">Rathayibacter oskolensis</name>
    <dbReference type="NCBI Taxonomy" id="1891671"/>
    <lineage>
        <taxon>Bacteria</taxon>
        <taxon>Bacillati</taxon>
        <taxon>Actinomycetota</taxon>
        <taxon>Actinomycetes</taxon>
        <taxon>Micrococcales</taxon>
        <taxon>Microbacteriaceae</taxon>
        <taxon>Rathayibacter</taxon>
    </lineage>
</organism>
<keyword evidence="4" id="KW-1185">Reference proteome</keyword>
<feature type="compositionally biased region" description="Basic and acidic residues" evidence="1">
    <location>
        <begin position="16"/>
        <end position="26"/>
    </location>
</feature>
<protein>
    <submittedName>
        <fullName evidence="3">SipW-cognate class signal peptide</fullName>
    </submittedName>
</protein>
<accession>A0A1X7PIA9</accession>
<dbReference type="Proteomes" id="UP000193711">
    <property type="component" value="Unassembled WGS sequence"/>
</dbReference>